<dbReference type="AlphaFoldDB" id="A0A0H3X035"/>
<feature type="transmembrane region" description="Helical" evidence="2">
    <location>
        <begin position="139"/>
        <end position="163"/>
    </location>
</feature>
<protein>
    <submittedName>
        <fullName evidence="3">Uncharacterized protein</fullName>
    </submittedName>
</protein>
<evidence type="ECO:0000256" key="2">
    <source>
        <dbReference type="SAM" id="Phobius"/>
    </source>
</evidence>
<dbReference type="EMBL" id="CP011808">
    <property type="protein sequence ID" value="AKM33337.1"/>
    <property type="molecule type" value="Genomic_DNA"/>
</dbReference>
<name>A0A0H3X035_9BURK</name>
<keyword evidence="2" id="KW-0472">Membrane</keyword>
<dbReference type="KEGG" id="pfg:AB870_24400"/>
<organism evidence="3 4">
    <name type="scientific">Pandoraea faecigallinarum</name>
    <dbReference type="NCBI Taxonomy" id="656179"/>
    <lineage>
        <taxon>Bacteria</taxon>
        <taxon>Pseudomonadati</taxon>
        <taxon>Pseudomonadota</taxon>
        <taxon>Betaproteobacteria</taxon>
        <taxon>Burkholderiales</taxon>
        <taxon>Burkholderiaceae</taxon>
        <taxon>Pandoraea</taxon>
    </lineage>
</organism>
<accession>A0A0H3X035</accession>
<dbReference type="Proteomes" id="UP000035651">
    <property type="component" value="Plasmid pPF72-1"/>
</dbReference>
<reference evidence="3" key="1">
    <citation type="submission" date="2016-06" db="EMBL/GenBank/DDBJ databases">
        <title>Complete Genome Sequence of Pandoraea faecigallinarum DSM-23572.</title>
        <authorList>
            <person name="Yong D."/>
            <person name="Ee R."/>
            <person name="Lim Y.-L."/>
            <person name="Yin W.-F."/>
            <person name="Chan K.-G."/>
        </authorList>
    </citation>
    <scope>NUCLEOTIDE SEQUENCE</scope>
    <source>
        <strain evidence="3">DSM 23572</strain>
        <plasmid evidence="3">pPF72-1</plasmid>
    </source>
</reference>
<geneLocation type="plasmid" evidence="3 4">
    <name>pPF72-1</name>
</geneLocation>
<evidence type="ECO:0000313" key="4">
    <source>
        <dbReference type="Proteomes" id="UP000035651"/>
    </source>
</evidence>
<feature type="transmembrane region" description="Helical" evidence="2">
    <location>
        <begin position="169"/>
        <end position="190"/>
    </location>
</feature>
<gene>
    <name evidence="3" type="ORF">AB870_24400</name>
</gene>
<keyword evidence="2" id="KW-0812">Transmembrane</keyword>
<evidence type="ECO:0000313" key="3">
    <source>
        <dbReference type="EMBL" id="AKM33337.1"/>
    </source>
</evidence>
<evidence type="ECO:0000256" key="1">
    <source>
        <dbReference type="SAM" id="MobiDB-lite"/>
    </source>
</evidence>
<sequence>MGNLDALTVGLPPAFGYAPLADSRSPTVDAHDSVKGPADPLVVPESLKKEIFGEIGKLQDALDALTQELKETPDSGLELDNLKVCQDKLTALKNASAGEPTFETLIGAVTAFDSLVEDIQENQHKFEPSRVLDILDKAAIWLGLALSVAACIAVLVAVAHGVIPPWTTTVGVAALLGGITGSMLAQAAAIERVSNHGEMKTWLESIENEIACANRRVKCAVIGTTTMAAIRKDLTQAADRTLDNLLAQPRPTDQQINATLESLYITPSSQCTLMRALADGRLSFRGDPVEGVGLVRAALEWEATKESQNEPEPLAQPWARLKRELVESSSRDTVPSWPPALPRGARFA</sequence>
<keyword evidence="4" id="KW-1185">Reference proteome</keyword>
<dbReference type="RefSeq" id="WP_047909304.1">
    <property type="nucleotide sequence ID" value="NZ_CP011808.2"/>
</dbReference>
<keyword evidence="3" id="KW-0614">Plasmid</keyword>
<feature type="region of interest" description="Disordered" evidence="1">
    <location>
        <begin position="327"/>
        <end position="348"/>
    </location>
</feature>
<dbReference type="PATRIC" id="fig|656179.3.peg.5242"/>
<keyword evidence="2" id="KW-1133">Transmembrane helix</keyword>
<proteinExistence type="predicted"/>